<dbReference type="Proteomes" id="UP000011086">
    <property type="component" value="Unassembled WGS sequence"/>
</dbReference>
<gene>
    <name evidence="2" type="ORF">OOU_Y34scaffold00162g41</name>
</gene>
<dbReference type="AlphaFoldDB" id="A0AA97P7V4"/>
<dbReference type="EMBL" id="JH792927">
    <property type="protein sequence ID" value="ELQ43272.1"/>
    <property type="molecule type" value="Genomic_DNA"/>
</dbReference>
<feature type="compositionally biased region" description="Low complexity" evidence="1">
    <location>
        <begin position="78"/>
        <end position="94"/>
    </location>
</feature>
<name>A0AA97P7V4_PYRO3</name>
<evidence type="ECO:0000256" key="1">
    <source>
        <dbReference type="SAM" id="MobiDB-lite"/>
    </source>
</evidence>
<reference evidence="2" key="1">
    <citation type="journal article" date="2012" name="PLoS Genet.">
        <title>Comparative analysis of the genomes of two field isolates of the rice blast fungus Magnaporthe oryzae.</title>
        <authorList>
            <person name="Xue M."/>
            <person name="Yang J."/>
            <person name="Li Z."/>
            <person name="Hu S."/>
            <person name="Yao N."/>
            <person name="Dean R.A."/>
            <person name="Zhao W."/>
            <person name="Shen M."/>
            <person name="Zhang H."/>
            <person name="Li C."/>
            <person name="Liu L."/>
            <person name="Cao L."/>
            <person name="Xu X."/>
            <person name="Xing Y."/>
            <person name="Hsiang T."/>
            <person name="Zhang Z."/>
            <person name="Xu J.R."/>
            <person name="Peng Y.L."/>
        </authorList>
    </citation>
    <scope>NUCLEOTIDE SEQUENCE</scope>
    <source>
        <strain evidence="2">Y34</strain>
    </source>
</reference>
<accession>A0AA97P7V4</accession>
<sequence length="107" mass="11937">MSDQTTLERGRLSEIVPDSPDLPLPDCETQEGLENIKITKKPSHSEEQTVRGSIPEHASRHPPDVNWHELRRVANLQARAQQSACRASRPSSARGGNFAHDLRQPNP</sequence>
<feature type="region of interest" description="Disordered" evidence="1">
    <location>
        <begin position="78"/>
        <end position="107"/>
    </location>
</feature>
<organism evidence="2">
    <name type="scientific">Pyricularia oryzae (strain Y34)</name>
    <name type="common">Rice blast fungus</name>
    <name type="synonym">Magnaporthe oryzae</name>
    <dbReference type="NCBI Taxonomy" id="1143189"/>
    <lineage>
        <taxon>Eukaryota</taxon>
        <taxon>Fungi</taxon>
        <taxon>Dikarya</taxon>
        <taxon>Ascomycota</taxon>
        <taxon>Pezizomycotina</taxon>
        <taxon>Sordariomycetes</taxon>
        <taxon>Sordariomycetidae</taxon>
        <taxon>Magnaporthales</taxon>
        <taxon>Pyriculariaceae</taxon>
        <taxon>Pyricularia</taxon>
    </lineage>
</organism>
<feature type="compositionally biased region" description="Basic and acidic residues" evidence="1">
    <location>
        <begin position="1"/>
        <end position="12"/>
    </location>
</feature>
<evidence type="ECO:0000313" key="2">
    <source>
        <dbReference type="EMBL" id="ELQ43272.1"/>
    </source>
</evidence>
<proteinExistence type="predicted"/>
<feature type="region of interest" description="Disordered" evidence="1">
    <location>
        <begin position="1"/>
        <end position="65"/>
    </location>
</feature>
<protein>
    <submittedName>
        <fullName evidence="2">Uncharacterized protein</fullName>
    </submittedName>
</protein>